<dbReference type="SUPFAM" id="SSF56300">
    <property type="entry name" value="Metallo-dependent phosphatases"/>
    <property type="match status" value="1"/>
</dbReference>
<dbReference type="PANTHER" id="PTHR12905">
    <property type="entry name" value="METALLOPHOSPHOESTERASE"/>
    <property type="match status" value="1"/>
</dbReference>
<evidence type="ECO:0000313" key="3">
    <source>
        <dbReference type="Proteomes" id="UP001583186"/>
    </source>
</evidence>
<accession>A0ABR3ZPY6</accession>
<comment type="caution">
    <text evidence="2">The sequence shown here is derived from an EMBL/GenBank/DDBJ whole genome shotgun (WGS) entry which is preliminary data.</text>
</comment>
<dbReference type="InterPro" id="IPR029052">
    <property type="entry name" value="Metallo-depent_PP-like"/>
</dbReference>
<dbReference type="PANTHER" id="PTHR12905:SF16">
    <property type="entry name" value="SER_THR PROTEIN PHOSPHATASE FAMILY PROTEIN (AFU_ORTHOLOGUE AFUA_1G06000)"/>
    <property type="match status" value="1"/>
</dbReference>
<evidence type="ECO:0000313" key="2">
    <source>
        <dbReference type="EMBL" id="KAL1902751.1"/>
    </source>
</evidence>
<reference evidence="2 3" key="1">
    <citation type="journal article" date="2024" name="IMA Fungus">
        <title>IMA Genome - F19 : A genome assembly and annotation guide to empower mycologists, including annotated draft genome sequences of Ceratocystis pirilliformis, Diaporthe australafricana, Fusarium ophioides, Paecilomyces lecythidis, and Sporothrix stenoceras.</title>
        <authorList>
            <person name="Aylward J."/>
            <person name="Wilson A.M."/>
            <person name="Visagie C.M."/>
            <person name="Spraker J."/>
            <person name="Barnes I."/>
            <person name="Buitendag C."/>
            <person name="Ceriani C."/>
            <person name="Del Mar Angel L."/>
            <person name="du Plessis D."/>
            <person name="Fuchs T."/>
            <person name="Gasser K."/>
            <person name="Kramer D."/>
            <person name="Li W."/>
            <person name="Munsamy K."/>
            <person name="Piso A."/>
            <person name="Price J.L."/>
            <person name="Sonnekus B."/>
            <person name="Thomas C."/>
            <person name="van der Nest A."/>
            <person name="van Dijk A."/>
            <person name="van Heerden A."/>
            <person name="van Vuuren N."/>
            <person name="Yilmaz N."/>
            <person name="Duong T.A."/>
            <person name="van der Merwe N.A."/>
            <person name="Wingfield M.J."/>
            <person name="Wingfield B.D."/>
        </authorList>
    </citation>
    <scope>NUCLEOTIDE SEQUENCE [LARGE SCALE GENOMIC DNA]</scope>
    <source>
        <strain evidence="2 3">CMW 5346</strain>
    </source>
</reference>
<name>A0ABR3ZPY6_9PEZI</name>
<dbReference type="InterPro" id="IPR004843">
    <property type="entry name" value="Calcineurin-like_PHP"/>
</dbReference>
<protein>
    <recommendedName>
        <fullName evidence="1">Calcineurin-like phosphoesterase domain-containing protein</fullName>
    </recommendedName>
</protein>
<keyword evidence="3" id="KW-1185">Reference proteome</keyword>
<dbReference type="EMBL" id="JAWCUI010000003">
    <property type="protein sequence ID" value="KAL1902751.1"/>
    <property type="molecule type" value="Genomic_DNA"/>
</dbReference>
<dbReference type="Proteomes" id="UP001583186">
    <property type="component" value="Unassembled WGS sequence"/>
</dbReference>
<evidence type="ECO:0000259" key="1">
    <source>
        <dbReference type="Pfam" id="PF00149"/>
    </source>
</evidence>
<feature type="domain" description="Calcineurin-like phosphoesterase" evidence="1">
    <location>
        <begin position="16"/>
        <end position="229"/>
    </location>
</feature>
<dbReference type="Pfam" id="PF00149">
    <property type="entry name" value="Metallophos"/>
    <property type="match status" value="1"/>
</dbReference>
<dbReference type="InterPro" id="IPR051693">
    <property type="entry name" value="UPF0046_metallophosphoest"/>
</dbReference>
<feature type="non-terminal residue" evidence="2">
    <location>
        <position position="235"/>
    </location>
</feature>
<gene>
    <name evidence="2" type="ORF">Sste5346_000661</name>
</gene>
<dbReference type="CDD" id="cd07379">
    <property type="entry name" value="MPP_239FB"/>
    <property type="match status" value="1"/>
</dbReference>
<sequence>MYTAAIPTPGATRRTRIVCISDTHNSTVKLPKGDVLVHAGDLTNQGSHKELVRAVAWLEKAEFECKIVVAGNHDITLDEAFYAHHGSHFHNQMPQSSDECRALLDSSPTITYLCHESVDIRLKSNKGPHTKFTVFGSPYSPRDGTWAFSYERVNDQASPSLTTINPRPLTGGTLWSEIPNNADIVVTHTPPQSHCDWSSTRGRSMGCTELLGALRRVQPQLAVCGHVHEGWGAEW</sequence>
<proteinExistence type="predicted"/>
<organism evidence="2 3">
    <name type="scientific">Sporothrix stenoceras</name>
    <dbReference type="NCBI Taxonomy" id="5173"/>
    <lineage>
        <taxon>Eukaryota</taxon>
        <taxon>Fungi</taxon>
        <taxon>Dikarya</taxon>
        <taxon>Ascomycota</taxon>
        <taxon>Pezizomycotina</taxon>
        <taxon>Sordariomycetes</taxon>
        <taxon>Sordariomycetidae</taxon>
        <taxon>Ophiostomatales</taxon>
        <taxon>Ophiostomataceae</taxon>
        <taxon>Sporothrix</taxon>
    </lineage>
</organism>
<dbReference type="Gene3D" id="3.60.21.10">
    <property type="match status" value="1"/>
</dbReference>